<evidence type="ECO:0000259" key="4">
    <source>
        <dbReference type="PROSITE" id="PS50110"/>
    </source>
</evidence>
<feature type="domain" description="OmpR/PhoB-type" evidence="5">
    <location>
        <begin position="130"/>
        <end position="227"/>
    </location>
</feature>
<evidence type="ECO:0000256" key="1">
    <source>
        <dbReference type="ARBA" id="ARBA00023125"/>
    </source>
</evidence>
<dbReference type="PROSITE" id="PS51755">
    <property type="entry name" value="OMPR_PHOB"/>
    <property type="match status" value="1"/>
</dbReference>
<gene>
    <name evidence="6" type="ORF">HMPREF9248_0138</name>
</gene>
<dbReference type="Proteomes" id="UP000004431">
    <property type="component" value="Unassembled WGS sequence"/>
</dbReference>
<dbReference type="PROSITE" id="PS50110">
    <property type="entry name" value="RESPONSE_REGULATORY"/>
    <property type="match status" value="1"/>
</dbReference>
<feature type="DNA-binding region" description="OmpR/PhoB-type" evidence="3">
    <location>
        <begin position="130"/>
        <end position="227"/>
    </location>
</feature>
<protein>
    <submittedName>
        <fullName evidence="6">Response regulator receiver domain protein</fullName>
    </submittedName>
</protein>
<dbReference type="InterPro" id="IPR036388">
    <property type="entry name" value="WH-like_DNA-bd_sf"/>
</dbReference>
<reference evidence="6 7" key="1">
    <citation type="submission" date="2010-08" db="EMBL/GenBank/DDBJ databases">
        <authorList>
            <person name="Durkin A.S."/>
            <person name="Madupu R."/>
            <person name="Torralba M."/>
            <person name="Gillis M."/>
            <person name="Methe B."/>
            <person name="Sutton G."/>
            <person name="Nelson K.E."/>
        </authorList>
    </citation>
    <scope>NUCLEOTIDE SEQUENCE [LARGE SCALE GENOMIC DNA]</scope>
    <source>
        <strain evidence="6 7">PB189-T1-4</strain>
    </source>
</reference>
<dbReference type="PANTHER" id="PTHR48111">
    <property type="entry name" value="REGULATOR OF RPOS"/>
    <property type="match status" value="1"/>
</dbReference>
<dbReference type="EMBL" id="AEDQ01000004">
    <property type="protein sequence ID" value="EFL44683.1"/>
    <property type="molecule type" value="Genomic_DNA"/>
</dbReference>
<dbReference type="Gene3D" id="1.10.10.10">
    <property type="entry name" value="Winged helix-like DNA-binding domain superfamily/Winged helix DNA-binding domain"/>
    <property type="match status" value="1"/>
</dbReference>
<organism evidence="6 7">
    <name type="scientific">Fannyhessea vaginae PB189-T1-4</name>
    <dbReference type="NCBI Taxonomy" id="866774"/>
    <lineage>
        <taxon>Bacteria</taxon>
        <taxon>Bacillati</taxon>
        <taxon>Actinomycetota</taxon>
        <taxon>Coriobacteriia</taxon>
        <taxon>Coriobacteriales</taxon>
        <taxon>Atopobiaceae</taxon>
        <taxon>Fannyhessea</taxon>
    </lineage>
</organism>
<keyword evidence="1 3" id="KW-0238">DNA-binding</keyword>
<dbReference type="SMART" id="SM00448">
    <property type="entry name" value="REC"/>
    <property type="match status" value="1"/>
</dbReference>
<dbReference type="SUPFAM" id="SSF52172">
    <property type="entry name" value="CheY-like"/>
    <property type="match status" value="1"/>
</dbReference>
<evidence type="ECO:0000313" key="7">
    <source>
        <dbReference type="Proteomes" id="UP000004431"/>
    </source>
</evidence>
<keyword evidence="2" id="KW-0597">Phosphoprotein</keyword>
<dbReference type="RefSeq" id="WP_006303555.1">
    <property type="nucleotide sequence ID" value="NZ_AEDQ01000004.1"/>
</dbReference>
<dbReference type="SMART" id="SM00862">
    <property type="entry name" value="Trans_reg_C"/>
    <property type="match status" value="1"/>
</dbReference>
<dbReference type="InterPro" id="IPR001867">
    <property type="entry name" value="OmpR/PhoB-type_DNA-bd"/>
</dbReference>
<dbReference type="InterPro" id="IPR039420">
    <property type="entry name" value="WalR-like"/>
</dbReference>
<feature type="domain" description="Response regulatory" evidence="4">
    <location>
        <begin position="3"/>
        <end position="119"/>
    </location>
</feature>
<dbReference type="Pfam" id="PF00072">
    <property type="entry name" value="Response_reg"/>
    <property type="match status" value="1"/>
</dbReference>
<dbReference type="InterPro" id="IPR011006">
    <property type="entry name" value="CheY-like_superfamily"/>
</dbReference>
<evidence type="ECO:0000313" key="6">
    <source>
        <dbReference type="EMBL" id="EFL44683.1"/>
    </source>
</evidence>
<keyword evidence="7" id="KW-1185">Reference proteome</keyword>
<dbReference type="SUPFAM" id="SSF46894">
    <property type="entry name" value="C-terminal effector domain of the bipartite response regulators"/>
    <property type="match status" value="1"/>
</dbReference>
<dbReference type="InterPro" id="IPR001789">
    <property type="entry name" value="Sig_transdc_resp-reg_receiver"/>
</dbReference>
<accession>A0ABN0B1M5</accession>
<evidence type="ECO:0000256" key="3">
    <source>
        <dbReference type="PROSITE-ProRule" id="PRU01091"/>
    </source>
</evidence>
<comment type="caution">
    <text evidence="6">The sequence shown here is derived from an EMBL/GenBank/DDBJ whole genome shotgun (WGS) entry which is preliminary data.</text>
</comment>
<feature type="modified residue" description="4-aspartylphosphate" evidence="2">
    <location>
        <position position="55"/>
    </location>
</feature>
<name>A0ABN0B1M5_9ACTN</name>
<proteinExistence type="predicted"/>
<dbReference type="Gene3D" id="3.40.50.2300">
    <property type="match status" value="1"/>
</dbReference>
<dbReference type="CDD" id="cd00383">
    <property type="entry name" value="trans_reg_C"/>
    <property type="match status" value="1"/>
</dbReference>
<evidence type="ECO:0000259" key="5">
    <source>
        <dbReference type="PROSITE" id="PS51755"/>
    </source>
</evidence>
<sequence length="227" mass="25228">MYKLCIVEDDSEVAFQLSQLLSSQGYDIHQVASFVNPACVVEDIVAAHPQLILLDLCLPGIDGEVVCRMLREKTPAPIMVVTSRNTELDELTLLTYGADDFISKPYNPRLLCARVYRLLQRAYEGESSMSAILRHNTLVLNLSTCCVSNGSQSATLTKNEMKILALLMNHAGSIVSRQTIQEELWQTDEFVDDNTLTVNMSHVRKTLESIGVSHAIVTHRGLGYCLI</sequence>
<dbReference type="Pfam" id="PF00486">
    <property type="entry name" value="Trans_reg_C"/>
    <property type="match status" value="1"/>
</dbReference>
<evidence type="ECO:0000256" key="2">
    <source>
        <dbReference type="PROSITE-ProRule" id="PRU00169"/>
    </source>
</evidence>
<dbReference type="PANTHER" id="PTHR48111:SF43">
    <property type="entry name" value="STAGE 0 SPORULATION PROTEIN A HOMOLOG"/>
    <property type="match status" value="1"/>
</dbReference>
<dbReference type="InterPro" id="IPR016032">
    <property type="entry name" value="Sig_transdc_resp-reg_C-effctor"/>
</dbReference>